<evidence type="ECO:0000256" key="13">
    <source>
        <dbReference type="HAMAP-Rule" id="MF_01849"/>
    </source>
</evidence>
<evidence type="ECO:0000256" key="1">
    <source>
        <dbReference type="ARBA" id="ARBA00004496"/>
    </source>
</evidence>
<evidence type="ECO:0000256" key="6">
    <source>
        <dbReference type="ARBA" id="ARBA00022679"/>
    </source>
</evidence>
<keyword evidence="16" id="KW-1185">Reference proteome</keyword>
<comment type="caution">
    <text evidence="13">Lacks conserved residue(s) required for the propagation of feature annotation.</text>
</comment>
<comment type="similarity">
    <text evidence="13">Belongs to the radical SAM superfamily. RlmN family.</text>
</comment>
<feature type="binding site" evidence="13">
    <location>
        <position position="121"/>
    </location>
    <ligand>
        <name>[4Fe-4S] cluster</name>
        <dbReference type="ChEBI" id="CHEBI:49883"/>
        <note>4Fe-4S-S-AdoMet</note>
    </ligand>
</feature>
<dbReference type="AlphaFoldDB" id="A0A923NPT2"/>
<comment type="miscellaneous">
    <text evidence="13">Reaction proceeds by a ping-pong mechanism involving intermediate methylation of a conserved cysteine residue.</text>
</comment>
<evidence type="ECO:0000256" key="5">
    <source>
        <dbReference type="ARBA" id="ARBA00022603"/>
    </source>
</evidence>
<feature type="domain" description="Radical SAM core" evidence="14">
    <location>
        <begin position="100"/>
        <end position="330"/>
    </location>
</feature>
<dbReference type="EMBL" id="JACRYT010000013">
    <property type="protein sequence ID" value="MBC6680480.1"/>
    <property type="molecule type" value="Genomic_DNA"/>
</dbReference>
<keyword evidence="12 13" id="KW-1015">Disulfide bond</keyword>
<dbReference type="FunFam" id="3.20.20.70:FF:000014">
    <property type="entry name" value="Probable dual-specificity RNA methyltransferase RlmN"/>
    <property type="match status" value="1"/>
</dbReference>
<feature type="binding site" evidence="13">
    <location>
        <position position="193"/>
    </location>
    <ligand>
        <name>S-adenosyl-L-methionine</name>
        <dbReference type="ChEBI" id="CHEBI:59789"/>
    </ligand>
</feature>
<dbReference type="SFLD" id="SFLDS00029">
    <property type="entry name" value="Radical_SAM"/>
    <property type="match status" value="1"/>
</dbReference>
<dbReference type="GO" id="GO:0051539">
    <property type="term" value="F:4 iron, 4 sulfur cluster binding"/>
    <property type="evidence" value="ECO:0007669"/>
    <property type="project" value="UniProtKB-UniRule"/>
</dbReference>
<keyword evidence="6 13" id="KW-0808">Transferase</keyword>
<organism evidence="15 16">
    <name type="scientific">Zhenpiania hominis</name>
    <dbReference type="NCBI Taxonomy" id="2763644"/>
    <lineage>
        <taxon>Bacteria</taxon>
        <taxon>Bacillati</taxon>
        <taxon>Bacillota</taxon>
        <taxon>Clostridia</taxon>
        <taxon>Peptostreptococcales</taxon>
        <taxon>Anaerovoracaceae</taxon>
        <taxon>Zhenpiania</taxon>
    </lineage>
</organism>
<dbReference type="SFLD" id="SFLDG01062">
    <property type="entry name" value="methyltransferase_(Class_A)"/>
    <property type="match status" value="1"/>
</dbReference>
<dbReference type="SFLD" id="SFLDF00275">
    <property type="entry name" value="adenosine_C2_methyltransferase"/>
    <property type="match status" value="1"/>
</dbReference>
<keyword evidence="10 13" id="KW-0408">Iron</keyword>
<dbReference type="InterPro" id="IPR006638">
    <property type="entry name" value="Elp3/MiaA/NifB-like_rSAM"/>
</dbReference>
<feature type="binding site" evidence="13">
    <location>
        <position position="292"/>
    </location>
    <ligand>
        <name>S-adenosyl-L-methionine</name>
        <dbReference type="ChEBI" id="CHEBI:59789"/>
    </ligand>
</feature>
<dbReference type="CDD" id="cd01335">
    <property type="entry name" value="Radical_SAM"/>
    <property type="match status" value="1"/>
</dbReference>
<evidence type="ECO:0000313" key="16">
    <source>
        <dbReference type="Proteomes" id="UP000602647"/>
    </source>
</evidence>
<keyword evidence="8 13" id="KW-0819">tRNA processing</keyword>
<evidence type="ECO:0000259" key="14">
    <source>
        <dbReference type="PROSITE" id="PS51918"/>
    </source>
</evidence>
<evidence type="ECO:0000256" key="2">
    <source>
        <dbReference type="ARBA" id="ARBA00022485"/>
    </source>
</evidence>
<evidence type="ECO:0000256" key="11">
    <source>
        <dbReference type="ARBA" id="ARBA00023014"/>
    </source>
</evidence>
<feature type="active site" description="S-methylcysteine intermediate" evidence="13">
    <location>
        <position position="335"/>
    </location>
</feature>
<dbReference type="PROSITE" id="PS51918">
    <property type="entry name" value="RADICAL_SAM"/>
    <property type="match status" value="1"/>
</dbReference>
<evidence type="ECO:0000256" key="3">
    <source>
        <dbReference type="ARBA" id="ARBA00022490"/>
    </source>
</evidence>
<keyword evidence="2 13" id="KW-0004">4Fe-4S</keyword>
<dbReference type="PIRSF" id="PIRSF006004">
    <property type="entry name" value="CHP00048"/>
    <property type="match status" value="1"/>
</dbReference>
<comment type="caution">
    <text evidence="15">The sequence shown here is derived from an EMBL/GenBank/DDBJ whole genome shotgun (WGS) entry which is preliminary data.</text>
</comment>
<dbReference type="InterPro" id="IPR004383">
    <property type="entry name" value="rRNA_lsu_MTrfase_RlmN/Cfr"/>
</dbReference>
<dbReference type="GO" id="GO:0070475">
    <property type="term" value="P:rRNA base methylation"/>
    <property type="evidence" value="ECO:0007669"/>
    <property type="project" value="UniProtKB-UniRule"/>
</dbReference>
<evidence type="ECO:0000256" key="4">
    <source>
        <dbReference type="ARBA" id="ARBA00022552"/>
    </source>
</evidence>
<evidence type="ECO:0000256" key="9">
    <source>
        <dbReference type="ARBA" id="ARBA00022723"/>
    </source>
</evidence>
<dbReference type="Gene3D" id="3.20.20.70">
    <property type="entry name" value="Aldolase class I"/>
    <property type="match status" value="1"/>
</dbReference>
<dbReference type="PANTHER" id="PTHR30544">
    <property type="entry name" value="23S RRNA METHYLTRANSFERASE"/>
    <property type="match status" value="1"/>
</dbReference>
<dbReference type="GO" id="GO:0005737">
    <property type="term" value="C:cytoplasm"/>
    <property type="evidence" value="ECO:0007669"/>
    <property type="project" value="UniProtKB-SubCell"/>
</dbReference>
<reference evidence="15" key="1">
    <citation type="submission" date="2020-08" db="EMBL/GenBank/DDBJ databases">
        <title>Genome public.</title>
        <authorList>
            <person name="Liu C."/>
            <person name="Sun Q."/>
        </authorList>
    </citation>
    <scope>NUCLEOTIDE SEQUENCE</scope>
    <source>
        <strain evidence="15">BX12</strain>
    </source>
</reference>
<comment type="cofactor">
    <cofactor evidence="13">
        <name>[4Fe-4S] cluster</name>
        <dbReference type="ChEBI" id="CHEBI:49883"/>
    </cofactor>
    <text evidence="13">Binds 1 [4Fe-4S] cluster. The cluster is coordinated with 3 cysteines and an exchangeable S-adenosyl-L-methionine.</text>
</comment>
<dbReference type="PANTHER" id="PTHR30544:SF5">
    <property type="entry name" value="RADICAL SAM CORE DOMAIN-CONTAINING PROTEIN"/>
    <property type="match status" value="1"/>
</dbReference>
<dbReference type="Gene3D" id="1.10.150.530">
    <property type="match status" value="1"/>
</dbReference>
<evidence type="ECO:0000256" key="10">
    <source>
        <dbReference type="ARBA" id="ARBA00023004"/>
    </source>
</evidence>
<feature type="binding site" evidence="13">
    <location>
        <position position="114"/>
    </location>
    <ligand>
        <name>[4Fe-4S] cluster</name>
        <dbReference type="ChEBI" id="CHEBI:49883"/>
        <note>4Fe-4S-S-AdoMet</note>
    </ligand>
</feature>
<dbReference type="Pfam" id="PF04055">
    <property type="entry name" value="Radical_SAM"/>
    <property type="match status" value="1"/>
</dbReference>
<dbReference type="InterPro" id="IPR040072">
    <property type="entry name" value="Methyltransferase_A"/>
</dbReference>
<dbReference type="GO" id="GO:0019843">
    <property type="term" value="F:rRNA binding"/>
    <property type="evidence" value="ECO:0007669"/>
    <property type="project" value="UniProtKB-UniRule"/>
</dbReference>
<dbReference type="GO" id="GO:0070040">
    <property type="term" value="F:rRNA (adenine(2503)-C2-)-methyltransferase activity"/>
    <property type="evidence" value="ECO:0007669"/>
    <property type="project" value="UniProtKB-UniRule"/>
</dbReference>
<accession>A0A923NPT2</accession>
<dbReference type="InterPro" id="IPR013785">
    <property type="entry name" value="Aldolase_TIM"/>
</dbReference>
<dbReference type="SUPFAM" id="SSF102114">
    <property type="entry name" value="Radical SAM enzymes"/>
    <property type="match status" value="1"/>
</dbReference>
<dbReference type="GO" id="GO:0002935">
    <property type="term" value="F:tRNA (adenine(37)-C2)-methyltransferase activity"/>
    <property type="evidence" value="ECO:0007669"/>
    <property type="project" value="UniProtKB-UniRule"/>
</dbReference>
<evidence type="ECO:0000313" key="15">
    <source>
        <dbReference type="EMBL" id="MBC6680480.1"/>
    </source>
</evidence>
<dbReference type="SMART" id="SM00729">
    <property type="entry name" value="Elp3"/>
    <property type="match status" value="1"/>
</dbReference>
<feature type="binding site" evidence="13">
    <location>
        <position position="118"/>
    </location>
    <ligand>
        <name>[4Fe-4S] cluster</name>
        <dbReference type="ChEBI" id="CHEBI:49883"/>
        <note>4Fe-4S-S-AdoMet</note>
    </ligand>
</feature>
<comment type="catalytic activity">
    <reaction evidence="13">
        <text>adenosine(2503) in 23S rRNA + 2 reduced [2Fe-2S]-[ferredoxin] + 2 S-adenosyl-L-methionine = 2-methyladenosine(2503) in 23S rRNA + 5'-deoxyadenosine + L-methionine + 2 oxidized [2Fe-2S]-[ferredoxin] + S-adenosyl-L-homocysteine</text>
        <dbReference type="Rhea" id="RHEA:42916"/>
        <dbReference type="Rhea" id="RHEA-COMP:10000"/>
        <dbReference type="Rhea" id="RHEA-COMP:10001"/>
        <dbReference type="Rhea" id="RHEA-COMP:10152"/>
        <dbReference type="Rhea" id="RHEA-COMP:10282"/>
        <dbReference type="ChEBI" id="CHEBI:17319"/>
        <dbReference type="ChEBI" id="CHEBI:33737"/>
        <dbReference type="ChEBI" id="CHEBI:33738"/>
        <dbReference type="ChEBI" id="CHEBI:57844"/>
        <dbReference type="ChEBI" id="CHEBI:57856"/>
        <dbReference type="ChEBI" id="CHEBI:59789"/>
        <dbReference type="ChEBI" id="CHEBI:74411"/>
        <dbReference type="ChEBI" id="CHEBI:74497"/>
        <dbReference type="EC" id="2.1.1.192"/>
    </reaction>
</comment>
<keyword evidence="4 13" id="KW-0698">rRNA processing</keyword>
<comment type="catalytic activity">
    <reaction evidence="13">
        <text>adenosine(37) in tRNA + 2 reduced [2Fe-2S]-[ferredoxin] + 2 S-adenosyl-L-methionine = 2-methyladenosine(37) in tRNA + 5'-deoxyadenosine + L-methionine + 2 oxidized [2Fe-2S]-[ferredoxin] + S-adenosyl-L-homocysteine</text>
        <dbReference type="Rhea" id="RHEA:43332"/>
        <dbReference type="Rhea" id="RHEA-COMP:10000"/>
        <dbReference type="Rhea" id="RHEA-COMP:10001"/>
        <dbReference type="Rhea" id="RHEA-COMP:10162"/>
        <dbReference type="Rhea" id="RHEA-COMP:10485"/>
        <dbReference type="ChEBI" id="CHEBI:17319"/>
        <dbReference type="ChEBI" id="CHEBI:33737"/>
        <dbReference type="ChEBI" id="CHEBI:33738"/>
        <dbReference type="ChEBI" id="CHEBI:57844"/>
        <dbReference type="ChEBI" id="CHEBI:57856"/>
        <dbReference type="ChEBI" id="CHEBI:59789"/>
        <dbReference type="ChEBI" id="CHEBI:74411"/>
        <dbReference type="ChEBI" id="CHEBI:74497"/>
        <dbReference type="EC" id="2.1.1.192"/>
    </reaction>
</comment>
<keyword evidence="3 13" id="KW-0963">Cytoplasm</keyword>
<dbReference type="InterPro" id="IPR048641">
    <property type="entry name" value="RlmN_N"/>
</dbReference>
<comment type="function">
    <text evidence="13">Specifically methylates position 2 of adenine 2503 in 23S rRNA and position 2 of adenine 37 in tRNAs.</text>
</comment>
<comment type="subcellular location">
    <subcellularLocation>
        <location evidence="1 13">Cytoplasm</location>
    </subcellularLocation>
</comment>
<proteinExistence type="inferred from homology"/>
<dbReference type="InterPro" id="IPR007197">
    <property type="entry name" value="rSAM"/>
</dbReference>
<dbReference type="NCBIfam" id="TIGR00048">
    <property type="entry name" value="rRNA_mod_RlmN"/>
    <property type="match status" value="1"/>
</dbReference>
<dbReference type="GO" id="GO:0030488">
    <property type="term" value="P:tRNA methylation"/>
    <property type="evidence" value="ECO:0007669"/>
    <property type="project" value="UniProtKB-UniRule"/>
</dbReference>
<dbReference type="InterPro" id="IPR027492">
    <property type="entry name" value="RNA_MTrfase_RlmN"/>
</dbReference>
<dbReference type="HAMAP" id="MF_01849">
    <property type="entry name" value="RNA_methyltr_RlmN"/>
    <property type="match status" value="1"/>
</dbReference>
<feature type="binding site" evidence="13">
    <location>
        <begin position="161"/>
        <end position="162"/>
    </location>
    <ligand>
        <name>S-adenosyl-L-methionine</name>
        <dbReference type="ChEBI" id="CHEBI:59789"/>
    </ligand>
</feature>
<dbReference type="GO" id="GO:0000049">
    <property type="term" value="F:tRNA binding"/>
    <property type="evidence" value="ECO:0007669"/>
    <property type="project" value="UniProtKB-UniRule"/>
</dbReference>
<dbReference type="InterPro" id="IPR058240">
    <property type="entry name" value="rSAM_sf"/>
</dbReference>
<keyword evidence="9 13" id="KW-0479">Metal-binding</keyword>
<dbReference type="EC" id="2.1.1.192" evidence="13"/>
<evidence type="ECO:0000256" key="12">
    <source>
        <dbReference type="ARBA" id="ARBA00023157"/>
    </source>
</evidence>
<gene>
    <name evidence="13 15" type="primary">rlmN</name>
    <name evidence="15" type="ORF">H9L42_11680</name>
</gene>
<protein>
    <recommendedName>
        <fullName evidence="13">Probable dual-specificity RNA methyltransferase RlmN</fullName>
        <ecNumber evidence="13">2.1.1.192</ecNumber>
    </recommendedName>
    <alternativeName>
        <fullName evidence="13">23S rRNA (adenine(2503)-C(2))-methyltransferase</fullName>
    </alternativeName>
    <alternativeName>
        <fullName evidence="13">23S rRNA m2A2503 methyltransferase</fullName>
    </alternativeName>
    <alternativeName>
        <fullName evidence="13">Ribosomal RNA large subunit methyltransferase N</fullName>
    </alternativeName>
    <alternativeName>
        <fullName evidence="13">tRNA (adenine(37)-C(2))-methyltransferase</fullName>
    </alternativeName>
    <alternativeName>
        <fullName evidence="13">tRNA m2A37 methyltransferase</fullName>
    </alternativeName>
</protein>
<evidence type="ECO:0000256" key="8">
    <source>
        <dbReference type="ARBA" id="ARBA00022694"/>
    </source>
</evidence>
<evidence type="ECO:0000256" key="7">
    <source>
        <dbReference type="ARBA" id="ARBA00022691"/>
    </source>
</evidence>
<keyword evidence="7 13" id="KW-0949">S-adenosyl-L-methionine</keyword>
<keyword evidence="5 13" id="KW-0489">Methyltransferase</keyword>
<dbReference type="Pfam" id="PF21016">
    <property type="entry name" value="RlmN_N"/>
    <property type="match status" value="1"/>
</dbReference>
<dbReference type="GO" id="GO:0046872">
    <property type="term" value="F:metal ion binding"/>
    <property type="evidence" value="ECO:0007669"/>
    <property type="project" value="UniProtKB-KW"/>
</dbReference>
<name>A0A923NPT2_9FIRM</name>
<sequence>MNGKLADFRELTLEEMQDFLVQMGEKPFRAKQIFAWVYRGVRSFDEMTDISKSLREKLDRQAKLGQMRILKMQTSKKDGTRKYLLELEDGNTIESVFMKYQYGNSICVSSQAGCRMGCRFCASGMDGLKRNLTAGEITGQILEAERDTGEPINHIVVMGTGEPFDNYENLLKFIRNIHRKEGKGISLRNITVSTCGLIPRMRDFARDQRQVNLAVSLHSADNGVREEMMPVNRRYPVEELLQACREYTEETGRRITFEYALVHGKTDTDRQIRLLADKLRGTLCHVNLIPLNEVKETGLSGSGRARAREIAAFLEQQGIPATVRRELGADIQAACGQLRLGAGR</sequence>
<keyword evidence="11 13" id="KW-0411">Iron-sulfur</keyword>
<feature type="active site" description="Proton acceptor" evidence="13">
    <location>
        <position position="94"/>
    </location>
</feature>
<dbReference type="Proteomes" id="UP000602647">
    <property type="component" value="Unassembled WGS sequence"/>
</dbReference>
<feature type="binding site" evidence="13">
    <location>
        <begin position="216"/>
        <end position="218"/>
    </location>
    <ligand>
        <name>S-adenosyl-L-methionine</name>
        <dbReference type="ChEBI" id="CHEBI:59789"/>
    </ligand>
</feature>